<dbReference type="AlphaFoldDB" id="A0A3B0SJR3"/>
<gene>
    <name evidence="1" type="ORF">MNBD_ALPHA07-462</name>
</gene>
<name>A0A3B0SJR3_9ZZZZ</name>
<accession>A0A3B0SJR3</accession>
<evidence type="ECO:0000313" key="1">
    <source>
        <dbReference type="EMBL" id="VAW01197.1"/>
    </source>
</evidence>
<reference evidence="1" key="1">
    <citation type="submission" date="2018-06" db="EMBL/GenBank/DDBJ databases">
        <authorList>
            <person name="Zhirakovskaya E."/>
        </authorList>
    </citation>
    <scope>NUCLEOTIDE SEQUENCE</scope>
</reference>
<organism evidence="1">
    <name type="scientific">hydrothermal vent metagenome</name>
    <dbReference type="NCBI Taxonomy" id="652676"/>
    <lineage>
        <taxon>unclassified sequences</taxon>
        <taxon>metagenomes</taxon>
        <taxon>ecological metagenomes</taxon>
    </lineage>
</organism>
<evidence type="ECO:0008006" key="2">
    <source>
        <dbReference type="Google" id="ProtNLM"/>
    </source>
</evidence>
<protein>
    <recommendedName>
        <fullName evidence="2">Anti-sigma factor</fullName>
    </recommendedName>
</protein>
<proteinExistence type="predicted"/>
<sequence>MKPLSDQDWEWVNAWADGELAAPEAEAFSKRLEDEPALKEALASVRQVTSALSVLRPEPGRASNSANINSHPWFRAAGAAVIATAAAVAVVAVLILSNPAPTALEVHRTYAAQEYQPTAQQPALRRAANSSVDGFPRLGDANLSLVAINAGKGKASAHYIGVNGCRLTVLRGAYAQPQETAGVQAYQWMAENTPYQVIATGMDTGKFAATATYLEQSTQNRLQEVTILALHKAVQSASNCRLDVS</sequence>
<dbReference type="EMBL" id="UOEG01000222">
    <property type="protein sequence ID" value="VAW01197.1"/>
    <property type="molecule type" value="Genomic_DNA"/>
</dbReference>